<evidence type="ECO:0000313" key="2">
    <source>
        <dbReference type="EMBL" id="KAK7246319.1"/>
    </source>
</evidence>
<sequence>MHCETPVNGVSSKKRRISKATKEDATMEKFAKSLDSMVEAFVKSTTDLVKCQQNCPILNAQDIWDLLKTLGVEQPFLSKAYVFLIQNIDAQKAVMGCPLEDRKDVLMALMSSPSFPPITDMLFFGLEATLFRNTLSVGMAM</sequence>
<evidence type="ECO:0000256" key="1">
    <source>
        <dbReference type="SAM" id="MobiDB-lite"/>
    </source>
</evidence>
<evidence type="ECO:0000313" key="3">
    <source>
        <dbReference type="Proteomes" id="UP001372338"/>
    </source>
</evidence>
<dbReference type="EMBL" id="JAYWIO010000008">
    <property type="protein sequence ID" value="KAK7246319.1"/>
    <property type="molecule type" value="Genomic_DNA"/>
</dbReference>
<keyword evidence="3" id="KW-1185">Reference proteome</keyword>
<feature type="region of interest" description="Disordered" evidence="1">
    <location>
        <begin position="1"/>
        <end position="20"/>
    </location>
</feature>
<dbReference type="AlphaFoldDB" id="A0AAN9E4K0"/>
<name>A0AAN9E4K0_CROPI</name>
<proteinExistence type="predicted"/>
<reference evidence="2 3" key="1">
    <citation type="submission" date="2024-01" db="EMBL/GenBank/DDBJ databases">
        <title>The genomes of 5 underutilized Papilionoideae crops provide insights into root nodulation and disease resistanc.</title>
        <authorList>
            <person name="Yuan L."/>
        </authorList>
    </citation>
    <scope>NUCLEOTIDE SEQUENCE [LARGE SCALE GENOMIC DNA]</scope>
    <source>
        <strain evidence="2">ZHUSHIDOU_FW_LH</strain>
        <tissue evidence="2">Leaf</tissue>
    </source>
</reference>
<accession>A0AAN9E4K0</accession>
<protein>
    <submittedName>
        <fullName evidence="2">Uncharacterized protein</fullName>
    </submittedName>
</protein>
<gene>
    <name evidence="2" type="ORF">RIF29_41183</name>
</gene>
<organism evidence="2 3">
    <name type="scientific">Crotalaria pallida</name>
    <name type="common">Smooth rattlebox</name>
    <name type="synonym">Crotalaria striata</name>
    <dbReference type="NCBI Taxonomy" id="3830"/>
    <lineage>
        <taxon>Eukaryota</taxon>
        <taxon>Viridiplantae</taxon>
        <taxon>Streptophyta</taxon>
        <taxon>Embryophyta</taxon>
        <taxon>Tracheophyta</taxon>
        <taxon>Spermatophyta</taxon>
        <taxon>Magnoliopsida</taxon>
        <taxon>eudicotyledons</taxon>
        <taxon>Gunneridae</taxon>
        <taxon>Pentapetalae</taxon>
        <taxon>rosids</taxon>
        <taxon>fabids</taxon>
        <taxon>Fabales</taxon>
        <taxon>Fabaceae</taxon>
        <taxon>Papilionoideae</taxon>
        <taxon>50 kb inversion clade</taxon>
        <taxon>genistoids sensu lato</taxon>
        <taxon>core genistoids</taxon>
        <taxon>Crotalarieae</taxon>
        <taxon>Crotalaria</taxon>
    </lineage>
</organism>
<dbReference type="Proteomes" id="UP001372338">
    <property type="component" value="Unassembled WGS sequence"/>
</dbReference>
<comment type="caution">
    <text evidence="2">The sequence shown here is derived from an EMBL/GenBank/DDBJ whole genome shotgun (WGS) entry which is preliminary data.</text>
</comment>